<evidence type="ECO:0000256" key="6">
    <source>
        <dbReference type="ARBA" id="ARBA00023136"/>
    </source>
</evidence>
<evidence type="ECO:0000256" key="1">
    <source>
        <dbReference type="ARBA" id="ARBA00004370"/>
    </source>
</evidence>
<evidence type="ECO:0000256" key="5">
    <source>
        <dbReference type="ARBA" id="ARBA00022989"/>
    </source>
</evidence>
<dbReference type="PANTHER" id="PTHR46902:SF1">
    <property type="entry name" value="DOMON DOMAIN-CONTAINING PROTEIN FRRS1L"/>
    <property type="match status" value="1"/>
</dbReference>
<evidence type="ECO:0000256" key="2">
    <source>
        <dbReference type="ARBA" id="ARBA00022448"/>
    </source>
</evidence>
<dbReference type="InterPro" id="IPR006593">
    <property type="entry name" value="Cyt_b561/ferric_Rdtase_TM"/>
</dbReference>
<dbReference type="Proteomes" id="UP000025227">
    <property type="component" value="Unplaced"/>
</dbReference>
<dbReference type="InterPro" id="IPR005018">
    <property type="entry name" value="DOMON_domain"/>
</dbReference>
<dbReference type="PANTHER" id="PTHR46902">
    <property type="entry name" value="DOMON DOMAIN-CONTAINING PROTEIN FRRS1L"/>
    <property type="match status" value="1"/>
</dbReference>
<evidence type="ECO:0000313" key="12">
    <source>
        <dbReference type="WBParaSite" id="HCON_00042310-00001"/>
    </source>
</evidence>
<evidence type="ECO:0000256" key="8">
    <source>
        <dbReference type="SAM" id="SignalP"/>
    </source>
</evidence>
<keyword evidence="6 7" id="KW-0472">Membrane</keyword>
<dbReference type="GO" id="GO:1900449">
    <property type="term" value="P:regulation of glutamate receptor signaling pathway"/>
    <property type="evidence" value="ECO:0007669"/>
    <property type="project" value="InterPro"/>
</dbReference>
<evidence type="ECO:0000259" key="10">
    <source>
        <dbReference type="PROSITE" id="PS50939"/>
    </source>
</evidence>
<dbReference type="Gene3D" id="1.20.120.1770">
    <property type="match status" value="1"/>
</dbReference>
<feature type="transmembrane region" description="Helical" evidence="7">
    <location>
        <begin position="872"/>
        <end position="894"/>
    </location>
</feature>
<keyword evidence="11" id="KW-1185">Reference proteome</keyword>
<keyword evidence="8" id="KW-0732">Signal</keyword>
<feature type="transmembrane region" description="Helical" evidence="7">
    <location>
        <begin position="942"/>
        <end position="965"/>
    </location>
</feature>
<evidence type="ECO:0000259" key="9">
    <source>
        <dbReference type="PROSITE" id="PS50836"/>
    </source>
</evidence>
<keyword evidence="4" id="KW-0249">Electron transport</keyword>
<feature type="domain" description="DOMON" evidence="9">
    <location>
        <begin position="42"/>
        <end position="176"/>
    </location>
</feature>
<feature type="domain" description="DOMON" evidence="9">
    <location>
        <begin position="406"/>
        <end position="533"/>
    </location>
</feature>
<feature type="domain" description="DOMON" evidence="9">
    <location>
        <begin position="580"/>
        <end position="707"/>
    </location>
</feature>
<dbReference type="GO" id="GO:0099072">
    <property type="term" value="P:regulation of postsynaptic membrane neurotransmitter receptor levels"/>
    <property type="evidence" value="ECO:0007669"/>
    <property type="project" value="TreeGrafter"/>
</dbReference>
<feature type="signal peptide" evidence="8">
    <location>
        <begin position="1"/>
        <end position="16"/>
    </location>
</feature>
<dbReference type="GO" id="GO:0016020">
    <property type="term" value="C:membrane"/>
    <property type="evidence" value="ECO:0007669"/>
    <property type="project" value="UniProtKB-SubCell"/>
</dbReference>
<dbReference type="AlphaFoldDB" id="A0A7I5E770"/>
<reference evidence="12" key="1">
    <citation type="submission" date="2020-12" db="UniProtKB">
        <authorList>
            <consortium name="WormBaseParasite"/>
        </authorList>
    </citation>
    <scope>IDENTIFICATION</scope>
    <source>
        <strain evidence="12">MHco3</strain>
    </source>
</reference>
<organism evidence="11 12">
    <name type="scientific">Haemonchus contortus</name>
    <name type="common">Barber pole worm</name>
    <dbReference type="NCBI Taxonomy" id="6289"/>
    <lineage>
        <taxon>Eukaryota</taxon>
        <taxon>Metazoa</taxon>
        <taxon>Ecdysozoa</taxon>
        <taxon>Nematoda</taxon>
        <taxon>Chromadorea</taxon>
        <taxon>Rhabditida</taxon>
        <taxon>Rhabditina</taxon>
        <taxon>Rhabditomorpha</taxon>
        <taxon>Strongyloidea</taxon>
        <taxon>Trichostrongylidae</taxon>
        <taxon>Haemonchus</taxon>
    </lineage>
</organism>
<evidence type="ECO:0000256" key="4">
    <source>
        <dbReference type="ARBA" id="ARBA00022982"/>
    </source>
</evidence>
<feature type="transmembrane region" description="Helical" evidence="7">
    <location>
        <begin position="754"/>
        <end position="775"/>
    </location>
</feature>
<dbReference type="Pfam" id="PF03351">
    <property type="entry name" value="DOMON"/>
    <property type="match status" value="2"/>
</dbReference>
<proteinExistence type="predicted"/>
<accession>A0A7I5E770</accession>
<evidence type="ECO:0000256" key="7">
    <source>
        <dbReference type="SAM" id="Phobius"/>
    </source>
</evidence>
<feature type="domain" description="DOMON" evidence="9">
    <location>
        <begin position="227"/>
        <end position="355"/>
    </location>
</feature>
<evidence type="ECO:0000313" key="11">
    <source>
        <dbReference type="Proteomes" id="UP000025227"/>
    </source>
</evidence>
<keyword evidence="3 7" id="KW-0812">Transmembrane</keyword>
<comment type="subcellular location">
    <subcellularLocation>
        <location evidence="1">Membrane</location>
    </subcellularLocation>
</comment>
<feature type="transmembrane region" description="Helical" evidence="7">
    <location>
        <begin position="900"/>
        <end position="921"/>
    </location>
</feature>
<dbReference type="WBParaSite" id="HCON_00042310-00001">
    <property type="protein sequence ID" value="HCON_00042310-00001"/>
    <property type="gene ID" value="HCON_00042310"/>
</dbReference>
<evidence type="ECO:0000256" key="3">
    <source>
        <dbReference type="ARBA" id="ARBA00022692"/>
    </source>
</evidence>
<dbReference type="PROSITE" id="PS50836">
    <property type="entry name" value="DOMON"/>
    <property type="match status" value="4"/>
</dbReference>
<sequence length="967" mass="106886">MLLATVFFALVYTVFSNFDTSTCGQSKGCFLPTDPECYQGCNGMKYSWLQLDKNLMQIELAVDNPDTSESFYVAVGFSEDDLMGDDSVIECSMLGNNPLSLKLSYNINSTTDPSTNGEPTNRRQFKTGSEFFLNSTITNTDGHAYCSAVLNVTAAAEAGLLRINFTQSYYFLMANGPTTDTGLLHHVHDVTSAKALKLSDIVSGFDMDPCGLQKGCFLPVTNSHTMTGLAVSYKVLNSSFITFELLAPAYGSVNFYVAVSFSTSFLFKNMSTIECSSQDDGKLSMKFSYNYDYWTNVRIPSEEAIRDQYFIDKVAVFQDGQVYCSAVVNVQGSSVSDKIFKYNPNQSYYLLLNSGMTSRNELLPPSESNESPLPSKLTQYEEYFDSSTCGIDKECFLPTECYRGCNGMGFSYKMINDTMMRIELFSIAPDNNQYVAVGFSDDDKMGDDYVIECSALVNQPYSLKFSYNDATPANVRIPGEETIRSQYILQSMVASSDVQLYCSAIVNVSGRSGNDQVIHLKPLQNYYLLLASGYTGANGLTEHKHTCVSSPRPIIDPGNQNSNSFDNSTCGKTKGCFISNGLSASYEVLTTKQIRFELSMPTKQTSSVYLALGFSNDDKMGQDNVIECSALTSAQLSMKFSYNPSTRNIRIPGEETIRSTYFQNETATFTDGMMYCSAVVTVSGWTNNSEVFTYDPNKKYYLFLATGQATASGLTQHTGKAISTPRQLSDYSTDASGTSGLSPNVKQRLIKAHAILMIISWFFFVPTAVMFARFLRASWPTVKPCGLLIWFHVHRTSNLIGIACNVASFICILTANNWEWTGPGSQSSKWGKTHSMIGVFALCLAWIQPFVSAMRCNPGHPRRPYFNWVHRFIGVIAMILATTAICIAADHFLSIWPHRLVQLTLSLLPIVLLIVLSIVFTPLDKLVEVNEKNFQKINRVRVLLVAIGVLGMASITVTLSVFVGIGA</sequence>
<dbReference type="InterPro" id="IPR042789">
    <property type="entry name" value="FRRS1L"/>
</dbReference>
<dbReference type="PROSITE" id="PS50939">
    <property type="entry name" value="CYTOCHROME_B561"/>
    <property type="match status" value="1"/>
</dbReference>
<keyword evidence="5 7" id="KW-1133">Transmembrane helix</keyword>
<dbReference type="Pfam" id="PF03188">
    <property type="entry name" value="Cytochrom_B561"/>
    <property type="match status" value="1"/>
</dbReference>
<feature type="domain" description="Cytochrome b561" evidence="10">
    <location>
        <begin position="711"/>
        <end position="924"/>
    </location>
</feature>
<keyword evidence="2" id="KW-0813">Transport</keyword>
<dbReference type="OrthoDB" id="5813822at2759"/>
<feature type="transmembrane region" description="Helical" evidence="7">
    <location>
        <begin position="835"/>
        <end position="851"/>
    </location>
</feature>
<dbReference type="SMART" id="SM00664">
    <property type="entry name" value="DoH"/>
    <property type="match status" value="4"/>
</dbReference>
<dbReference type="CDD" id="cd08760">
    <property type="entry name" value="Cyt_b561_FRRS1_like"/>
    <property type="match status" value="1"/>
</dbReference>
<dbReference type="SMART" id="SM00665">
    <property type="entry name" value="B561"/>
    <property type="match status" value="1"/>
</dbReference>
<name>A0A7I5E770_HAECO</name>
<feature type="chain" id="PRO_5035446858" evidence="8">
    <location>
        <begin position="17"/>
        <end position="967"/>
    </location>
</feature>
<feature type="transmembrane region" description="Helical" evidence="7">
    <location>
        <begin position="796"/>
        <end position="815"/>
    </location>
</feature>
<protein>
    <submittedName>
        <fullName evidence="12">Protein kinase domain-containing protein</fullName>
    </submittedName>
</protein>